<dbReference type="SMART" id="SM00913">
    <property type="entry name" value="IBN_N"/>
    <property type="match status" value="1"/>
</dbReference>
<dbReference type="GeneID" id="39594232"/>
<dbReference type="PANTHER" id="PTHR10997">
    <property type="entry name" value="IMPORTIN-7, 8, 11"/>
    <property type="match status" value="1"/>
</dbReference>
<evidence type="ECO:0000259" key="5">
    <source>
        <dbReference type="PROSITE" id="PS50166"/>
    </source>
</evidence>
<dbReference type="OrthoDB" id="431626at2759"/>
<keyword evidence="7" id="KW-1185">Reference proteome</keyword>
<dbReference type="GO" id="GO:0005635">
    <property type="term" value="C:nuclear envelope"/>
    <property type="evidence" value="ECO:0007669"/>
    <property type="project" value="TreeGrafter"/>
</dbReference>
<evidence type="ECO:0000256" key="3">
    <source>
        <dbReference type="ARBA" id="ARBA00022927"/>
    </source>
</evidence>
<evidence type="ECO:0000256" key="4">
    <source>
        <dbReference type="ARBA" id="ARBA00023242"/>
    </source>
</evidence>
<evidence type="ECO:0000256" key="1">
    <source>
        <dbReference type="ARBA" id="ARBA00004123"/>
    </source>
</evidence>
<feature type="domain" description="Importin N-terminal" evidence="5">
    <location>
        <begin position="31"/>
        <end position="102"/>
    </location>
</feature>
<organism evidence="6 7">
    <name type="scientific">Apiotrichum porosum</name>
    <dbReference type="NCBI Taxonomy" id="105984"/>
    <lineage>
        <taxon>Eukaryota</taxon>
        <taxon>Fungi</taxon>
        <taxon>Dikarya</taxon>
        <taxon>Basidiomycota</taxon>
        <taxon>Agaricomycotina</taxon>
        <taxon>Tremellomycetes</taxon>
        <taxon>Trichosporonales</taxon>
        <taxon>Trichosporonaceae</taxon>
        <taxon>Apiotrichum</taxon>
    </lineage>
</organism>
<dbReference type="InterPro" id="IPR016024">
    <property type="entry name" value="ARM-type_fold"/>
</dbReference>
<comment type="caution">
    <text evidence="6">The sequence shown here is derived from an EMBL/GenBank/DDBJ whole genome shotgun (WGS) entry which is preliminary data.</text>
</comment>
<dbReference type="GO" id="GO:0006606">
    <property type="term" value="P:protein import into nucleus"/>
    <property type="evidence" value="ECO:0007669"/>
    <property type="project" value="TreeGrafter"/>
</dbReference>
<dbReference type="Proteomes" id="UP000279236">
    <property type="component" value="Unassembled WGS sequence"/>
</dbReference>
<dbReference type="AlphaFoldDB" id="A0A427XMG6"/>
<accession>A0A427XMG6</accession>
<dbReference type="EMBL" id="RSCE01000009">
    <property type="protein sequence ID" value="RSH80018.1"/>
    <property type="molecule type" value="Genomic_DNA"/>
</dbReference>
<keyword evidence="4" id="KW-0539">Nucleus</keyword>
<comment type="subcellular location">
    <subcellularLocation>
        <location evidence="1">Nucleus</location>
    </subcellularLocation>
</comment>
<proteinExistence type="predicted"/>
<evidence type="ECO:0000313" key="7">
    <source>
        <dbReference type="Proteomes" id="UP000279236"/>
    </source>
</evidence>
<dbReference type="RefSeq" id="XP_028475127.1">
    <property type="nucleotide sequence ID" value="XM_028624959.1"/>
</dbReference>
<evidence type="ECO:0000256" key="2">
    <source>
        <dbReference type="ARBA" id="ARBA00022448"/>
    </source>
</evidence>
<dbReference type="SUPFAM" id="SSF48371">
    <property type="entry name" value="ARM repeat"/>
    <property type="match status" value="1"/>
</dbReference>
<dbReference type="InterPro" id="IPR011989">
    <property type="entry name" value="ARM-like"/>
</dbReference>
<reference evidence="6 7" key="1">
    <citation type="submission" date="2018-11" db="EMBL/GenBank/DDBJ databases">
        <title>Genome sequence of Apiotrichum porosum DSM 27194.</title>
        <authorList>
            <person name="Aliyu H."/>
            <person name="Gorte O."/>
            <person name="Ochsenreither K."/>
        </authorList>
    </citation>
    <scope>NUCLEOTIDE SEQUENCE [LARGE SCALE GENOMIC DNA]</scope>
    <source>
        <strain evidence="6 7">DSM 27194</strain>
    </source>
</reference>
<dbReference type="STRING" id="105984.A0A427XMG6"/>
<gene>
    <name evidence="6" type="ORF">EHS24_009689</name>
</gene>
<dbReference type="InterPro" id="IPR001494">
    <property type="entry name" value="Importin-beta_N"/>
</dbReference>
<dbReference type="GO" id="GO:0031267">
    <property type="term" value="F:small GTPase binding"/>
    <property type="evidence" value="ECO:0007669"/>
    <property type="project" value="InterPro"/>
</dbReference>
<keyword evidence="3" id="KW-0653">Protein transport</keyword>
<protein>
    <recommendedName>
        <fullName evidence="5">Importin N-terminal domain-containing protein</fullName>
    </recommendedName>
</protein>
<keyword evidence="2" id="KW-0813">Transport</keyword>
<dbReference type="PROSITE" id="PS50166">
    <property type="entry name" value="IMPORTIN_B_NT"/>
    <property type="match status" value="1"/>
</dbReference>
<name>A0A427XMG6_9TREE</name>
<dbReference type="Gene3D" id="1.25.10.10">
    <property type="entry name" value="Leucine-rich Repeat Variant"/>
    <property type="match status" value="1"/>
</dbReference>
<dbReference type="GO" id="GO:0005829">
    <property type="term" value="C:cytosol"/>
    <property type="evidence" value="ECO:0007669"/>
    <property type="project" value="TreeGrafter"/>
</dbReference>
<evidence type="ECO:0000313" key="6">
    <source>
        <dbReference type="EMBL" id="RSH80018.1"/>
    </source>
</evidence>
<dbReference type="InterPro" id="IPR056840">
    <property type="entry name" value="HEAT_IPO9_central"/>
</dbReference>
<dbReference type="Pfam" id="PF25018">
    <property type="entry name" value="HEAT_IPO9_c"/>
    <property type="match status" value="1"/>
</dbReference>
<dbReference type="PANTHER" id="PTHR10997:SF9">
    <property type="entry name" value="IMPORTIN-9"/>
    <property type="match status" value="1"/>
</dbReference>
<sequence length="1052" mass="114469">MASAGPSQLDQQVLSCLEATLSPDEATRRAAEAQLQQLYQHPEGGLSLTRILGSHSVPLPQRQISKYISVHWYPGADAYEQPTTPSEVKDAVRPLLLSALSDPERKVRAAAAFAASTVARFDWPEDWSSLLSSLITLLQTGNPDAVHGAMRVVIEFVKNDLSEDQLLPVVRDLVPALLAILGNTAYGFATRAETVAVYRHVLTMLTTVRDEHPAAVKNALDQMAPVWFNAFSQLLGVDAAAEVQASWESLALRIQIFRVLLQFQASFPRYLGPHVQSFVRMSIINLTSLLPTFNAYYISTDPDAPSPPQPSPDAAFTTKMDLDDLACAIFEFLEPTVRVKEAKDQLVNADSTAGTAVLETIIGLVLTYTQVTREQEEEWMEDANAFVEDEDEDNIVYSLRIVGHDLMGSLIDKWARPVGSIVNDIAKRRVQESAKASQTGQKDWWKPLEAMLGLLGGIADDLTILMDDDKDMGKPLTLDLPFFFDQVIPGLLSQSNAPFLQGRAFVFASQFAGQLPTAVAEQYLGAAVQALAEPSTSVPVKISAVKTIKNFCRHVDQSVMGPQAGKVLSLLVPILPETSSETLYLVMETVHSVVSLDKASLSAESTTAISEAIYSEFLKHSTDPVLTAIVTELVEAVSNSPSPAVVSSLVLFFAPKLAAVITSPVDDETVHLPAEAVQLANALIKSRGGPLEAELIGTVTVAVMQVLQTTDDMDVIQHGMIHLTLVVRKDCDKLIQWRDPNGRNGIEVIFGLLARFLAPTFSESGGVFIGDLIMHLFRKAGAVIAPILGELLQAVVNRLATAKLPSFITSLIIPFAYLFGTEFTQQTIELLTSFPAVTVADGTSVPALNLVLASWCEQAETITGSWNIRVNDLGLSKLFALPSAPLRSVLVRGDLVITDANRNKIMTRSRTKQTPNQYTQIPFPVKTLKLLLKDVQAEGKVTDKDKIKAAGLDVAEDDGDEEWDDDDLLGASNPADEFGFLSDWLDEGGGENDAQDDDEDLRQDPLAQIDMGKHITDVLRESYLSNANGMHEMVDALDDTEKGILRGVLTIG</sequence>